<dbReference type="Proteomes" id="UP000186594">
    <property type="component" value="Unassembled WGS sequence"/>
</dbReference>
<sequence>MLESCFLSWRIESGATWSLMLDELDEDANYRTKQTMIKAISHILVHLSANHNFDSADYDSDDETPTAIKARRDHSVKNMTLAFLKHCLGFDLDS</sequence>
<organism evidence="1 2">
    <name type="scientific">Neolecta irregularis (strain DAH-3)</name>
    <dbReference type="NCBI Taxonomy" id="1198029"/>
    <lineage>
        <taxon>Eukaryota</taxon>
        <taxon>Fungi</taxon>
        <taxon>Dikarya</taxon>
        <taxon>Ascomycota</taxon>
        <taxon>Taphrinomycotina</taxon>
        <taxon>Neolectales</taxon>
        <taxon>Neolectaceae</taxon>
        <taxon>Neolecta</taxon>
    </lineage>
</organism>
<comment type="caution">
    <text evidence="1">The sequence shown here is derived from an EMBL/GenBank/DDBJ whole genome shotgun (WGS) entry which is preliminary data.</text>
</comment>
<proteinExistence type="predicted"/>
<name>A0A1U7LQ42_NEOID</name>
<dbReference type="AlphaFoldDB" id="A0A1U7LQ42"/>
<gene>
    <name evidence="1" type="ORF">NEOLI_005345</name>
</gene>
<dbReference type="EMBL" id="LXFE01000670">
    <property type="protein sequence ID" value="OLL24703.1"/>
    <property type="molecule type" value="Genomic_DNA"/>
</dbReference>
<keyword evidence="2" id="KW-1185">Reference proteome</keyword>
<reference evidence="1 2" key="1">
    <citation type="submission" date="2016-04" db="EMBL/GenBank/DDBJ databases">
        <title>Evolutionary innovation and constraint leading to complex multicellularity in the Ascomycota.</title>
        <authorList>
            <person name="Cisse O."/>
            <person name="Nguyen A."/>
            <person name="Hewitt D.A."/>
            <person name="Jedd G."/>
            <person name="Stajich J.E."/>
        </authorList>
    </citation>
    <scope>NUCLEOTIDE SEQUENCE [LARGE SCALE GENOMIC DNA]</scope>
    <source>
        <strain evidence="1 2">DAH-3</strain>
    </source>
</reference>
<protein>
    <submittedName>
        <fullName evidence="1">Uncharacterized protein</fullName>
    </submittedName>
</protein>
<accession>A0A1U7LQ42</accession>
<evidence type="ECO:0000313" key="2">
    <source>
        <dbReference type="Proteomes" id="UP000186594"/>
    </source>
</evidence>
<evidence type="ECO:0000313" key="1">
    <source>
        <dbReference type="EMBL" id="OLL24703.1"/>
    </source>
</evidence>